<dbReference type="GO" id="GO:0005125">
    <property type="term" value="F:cytokine activity"/>
    <property type="evidence" value="ECO:0007669"/>
    <property type="project" value="UniProtKB-KW"/>
</dbReference>
<keyword evidence="8" id="KW-1185">Reference proteome</keyword>
<dbReference type="PANTHER" id="PTHR11691:SF6">
    <property type="entry name" value="INTERFERON KAPPA"/>
    <property type="match status" value="1"/>
</dbReference>
<dbReference type="GO" id="GO:0051607">
    <property type="term" value="P:defense response to virus"/>
    <property type="evidence" value="ECO:0007669"/>
    <property type="project" value="UniProtKB-KW"/>
</dbReference>
<feature type="coiled-coil region" evidence="7">
    <location>
        <begin position="116"/>
        <end position="146"/>
    </location>
</feature>
<reference evidence="9" key="1">
    <citation type="submission" date="2025-08" db="UniProtKB">
        <authorList>
            <consortium name="RefSeq"/>
        </authorList>
    </citation>
    <scope>IDENTIFICATION</scope>
</reference>
<evidence type="ECO:0000256" key="7">
    <source>
        <dbReference type="SAM" id="Coils"/>
    </source>
</evidence>
<dbReference type="InterPro" id="IPR009079">
    <property type="entry name" value="4_helix_cytokine-like_core"/>
</dbReference>
<gene>
    <name evidence="9" type="primary">IFNK</name>
</gene>
<keyword evidence="5" id="KW-1015">Disulfide bond</keyword>
<evidence type="ECO:0000256" key="2">
    <source>
        <dbReference type="ARBA" id="ARBA00022514"/>
    </source>
</evidence>
<evidence type="ECO:0000256" key="5">
    <source>
        <dbReference type="ARBA" id="ARBA00023157"/>
    </source>
</evidence>
<evidence type="ECO:0000256" key="1">
    <source>
        <dbReference type="ARBA" id="ARBA00004613"/>
    </source>
</evidence>
<dbReference type="Gene3D" id="1.20.1250.10">
    <property type="match status" value="1"/>
</dbReference>
<comment type="similarity">
    <text evidence="6">Belongs to the alpha/beta interferon family.</text>
</comment>
<dbReference type="STRING" id="127582.A0A2Y9E5X3"/>
<dbReference type="GO" id="GO:0005126">
    <property type="term" value="F:cytokine receptor binding"/>
    <property type="evidence" value="ECO:0007669"/>
    <property type="project" value="InterPro"/>
</dbReference>
<evidence type="ECO:0000256" key="4">
    <source>
        <dbReference type="ARBA" id="ARBA00023118"/>
    </source>
</evidence>
<protein>
    <submittedName>
        <fullName evidence="9">Interferon kappa</fullName>
    </submittedName>
</protein>
<keyword evidence="7" id="KW-0175">Coiled coil</keyword>
<dbReference type="Pfam" id="PF00143">
    <property type="entry name" value="Interferon"/>
    <property type="match status" value="1"/>
</dbReference>
<dbReference type="FunCoup" id="A0A2Y9E5X3">
    <property type="interactions" value="417"/>
</dbReference>
<keyword evidence="4 6" id="KW-0051">Antiviral defense</keyword>
<name>A0A2Y9E5X3_TRIMA</name>
<dbReference type="SUPFAM" id="SSF47266">
    <property type="entry name" value="4-helical cytokines"/>
    <property type="match status" value="1"/>
</dbReference>
<dbReference type="KEGG" id="tmu:101350607"/>
<dbReference type="InParanoid" id="A0A2Y9E5X3"/>
<dbReference type="Proteomes" id="UP000248480">
    <property type="component" value="Unplaced"/>
</dbReference>
<dbReference type="InterPro" id="IPR000471">
    <property type="entry name" value="Interferon_alpha/beta/delta"/>
</dbReference>
<dbReference type="PROSITE" id="PS00252">
    <property type="entry name" value="INTERFERON_A_B_D"/>
    <property type="match status" value="1"/>
</dbReference>
<proteinExistence type="inferred from homology"/>
<keyword evidence="2 6" id="KW-0202">Cytokine</keyword>
<evidence type="ECO:0000256" key="3">
    <source>
        <dbReference type="ARBA" id="ARBA00022525"/>
    </source>
</evidence>
<dbReference type="GO" id="GO:0005615">
    <property type="term" value="C:extracellular space"/>
    <property type="evidence" value="ECO:0007669"/>
    <property type="project" value="UniProtKB-KW"/>
</dbReference>
<dbReference type="RefSeq" id="XP_004387804.1">
    <property type="nucleotide sequence ID" value="XM_004387747.2"/>
</dbReference>
<evidence type="ECO:0000256" key="6">
    <source>
        <dbReference type="RuleBase" id="RU000436"/>
    </source>
</evidence>
<evidence type="ECO:0000313" key="9">
    <source>
        <dbReference type="RefSeq" id="XP_004387804.1"/>
    </source>
</evidence>
<evidence type="ECO:0000313" key="8">
    <source>
        <dbReference type="Proteomes" id="UP000248480"/>
    </source>
</evidence>
<dbReference type="GeneID" id="101350607"/>
<comment type="subcellular location">
    <subcellularLocation>
        <location evidence="1">Secreted</location>
    </subcellularLocation>
</comment>
<dbReference type="PANTHER" id="PTHR11691">
    <property type="entry name" value="TYPE I INTERFERON"/>
    <property type="match status" value="1"/>
</dbReference>
<dbReference type="PRINTS" id="PR00266">
    <property type="entry name" value="INTERFERONAB"/>
</dbReference>
<dbReference type="AlphaFoldDB" id="A0A2Y9E5X3"/>
<dbReference type="CTD" id="56832"/>
<dbReference type="SMART" id="SM00076">
    <property type="entry name" value="IFabd"/>
    <property type="match status" value="1"/>
</dbReference>
<dbReference type="OrthoDB" id="8922121at2759"/>
<dbReference type="FunFam" id="1.20.1250.10:FF:000044">
    <property type="entry name" value="Interferon kappa"/>
    <property type="match status" value="1"/>
</dbReference>
<keyword evidence="3" id="KW-0964">Secreted</keyword>
<accession>A0A2Y9E5X3</accession>
<sequence length="207" mass="24704">MSAKPDVIQKCLWPACLVGLFITGILSQNCALLNVHLSTVTWQNLKLLSNRSKPFPIECLQEKKAFELPQEILSHTQPVKRDIKKVFYEISSQVFNVFSQHTYKSAWEEKYLMEIQMGLNQQMEYLEQCLEEEEKESEDMKQMEEKIWSGAREPLLSNLELRRYFNRIGNFLKDKKYSQCAWEIVLVEIRRCVFYYFQKFTPLLRRK</sequence>
<organism evidence="8 9">
    <name type="scientific">Trichechus manatus latirostris</name>
    <name type="common">Florida manatee</name>
    <dbReference type="NCBI Taxonomy" id="127582"/>
    <lineage>
        <taxon>Eukaryota</taxon>
        <taxon>Metazoa</taxon>
        <taxon>Chordata</taxon>
        <taxon>Craniata</taxon>
        <taxon>Vertebrata</taxon>
        <taxon>Euteleostomi</taxon>
        <taxon>Mammalia</taxon>
        <taxon>Eutheria</taxon>
        <taxon>Afrotheria</taxon>
        <taxon>Sirenia</taxon>
        <taxon>Trichechidae</taxon>
        <taxon>Trichechus</taxon>
    </lineage>
</organism>